<protein>
    <submittedName>
        <fullName evidence="1">Uncharacterized protein</fullName>
    </submittedName>
</protein>
<gene>
    <name evidence="1" type="ORF">MENTE1834_LOCUS12297</name>
</gene>
<comment type="caution">
    <text evidence="1">The sequence shown here is derived from an EMBL/GenBank/DDBJ whole genome shotgun (WGS) entry which is preliminary data.</text>
</comment>
<sequence>MYTHKALKTLKTTTIPPPSFFPFTNNRAKCPLERSFSFIFFNPATFPSCFDVFVIFKLRNIILFYPIKRGFTTTEKSRVGNGYGDGCK</sequence>
<evidence type="ECO:0000313" key="1">
    <source>
        <dbReference type="EMBL" id="CAK5047126.1"/>
    </source>
</evidence>
<name>A0ACB0YHI9_MELEN</name>
<evidence type="ECO:0000313" key="2">
    <source>
        <dbReference type="Proteomes" id="UP001497535"/>
    </source>
</evidence>
<accession>A0ACB0YHI9</accession>
<proteinExistence type="predicted"/>
<keyword evidence="2" id="KW-1185">Reference proteome</keyword>
<dbReference type="Proteomes" id="UP001497535">
    <property type="component" value="Unassembled WGS sequence"/>
</dbReference>
<dbReference type="EMBL" id="CAVMJV010000012">
    <property type="protein sequence ID" value="CAK5047126.1"/>
    <property type="molecule type" value="Genomic_DNA"/>
</dbReference>
<reference evidence="1" key="1">
    <citation type="submission" date="2023-11" db="EMBL/GenBank/DDBJ databases">
        <authorList>
            <person name="Poullet M."/>
        </authorList>
    </citation>
    <scope>NUCLEOTIDE SEQUENCE</scope>
    <source>
        <strain evidence="1">E1834</strain>
    </source>
</reference>
<organism evidence="1 2">
    <name type="scientific">Meloidogyne enterolobii</name>
    <name type="common">Root-knot nematode worm</name>
    <name type="synonym">Meloidogyne mayaguensis</name>
    <dbReference type="NCBI Taxonomy" id="390850"/>
    <lineage>
        <taxon>Eukaryota</taxon>
        <taxon>Metazoa</taxon>
        <taxon>Ecdysozoa</taxon>
        <taxon>Nematoda</taxon>
        <taxon>Chromadorea</taxon>
        <taxon>Rhabditida</taxon>
        <taxon>Tylenchina</taxon>
        <taxon>Tylenchomorpha</taxon>
        <taxon>Tylenchoidea</taxon>
        <taxon>Meloidogynidae</taxon>
        <taxon>Meloidogyninae</taxon>
        <taxon>Meloidogyne</taxon>
    </lineage>
</organism>